<keyword evidence="4" id="KW-1185">Reference proteome</keyword>
<dbReference type="InterPro" id="IPR001444">
    <property type="entry name" value="Flag_bb_rod_N"/>
</dbReference>
<evidence type="ECO:0000313" key="3">
    <source>
        <dbReference type="EMBL" id="MET3690684.1"/>
    </source>
</evidence>
<name>A0ABV2KYN7_9HYPH</name>
<keyword evidence="3" id="KW-0282">Flagellum</keyword>
<protein>
    <submittedName>
        <fullName evidence="3">Flagellar basal-body rod protein FlgB</fullName>
    </submittedName>
</protein>
<comment type="subcellular location">
    <subcellularLocation>
        <location evidence="1">Bacterial flagellum basal body</location>
    </subcellularLocation>
</comment>
<keyword evidence="3" id="KW-0969">Cilium</keyword>
<reference evidence="3 4" key="1">
    <citation type="submission" date="2024-06" db="EMBL/GenBank/DDBJ databases">
        <title>Genomic Encyclopedia of Type Strains, Phase IV (KMG-IV): sequencing the most valuable type-strain genomes for metagenomic binning, comparative biology and taxonomic classification.</title>
        <authorList>
            <person name="Goeker M."/>
        </authorList>
    </citation>
    <scope>NUCLEOTIDE SEQUENCE [LARGE SCALE GENOMIC DNA]</scope>
    <source>
        <strain evidence="3 4">DSM 21331</strain>
    </source>
</reference>
<feature type="domain" description="Flagellar basal body rod protein N-terminal" evidence="2">
    <location>
        <begin position="18"/>
        <end position="37"/>
    </location>
</feature>
<dbReference type="RefSeq" id="WP_238279928.1">
    <property type="nucleotide sequence ID" value="NZ_BPQL01000069.1"/>
</dbReference>
<evidence type="ECO:0000256" key="1">
    <source>
        <dbReference type="ARBA" id="ARBA00004117"/>
    </source>
</evidence>
<sequence length="128" mass="13817">MTGVYLFDLASQQARYLAVRQATIASNVANANTPDYKARDVVPFSEVMARTSTMGMSMTESAHVTSGEGRIPTKPISASQAWDALSTSSSVSLEQEMLKAGEVSRQHNLNMGITKVFDRMLKAAVRGS</sequence>
<evidence type="ECO:0000259" key="2">
    <source>
        <dbReference type="Pfam" id="PF00460"/>
    </source>
</evidence>
<dbReference type="EMBL" id="JBEPMM010000001">
    <property type="protein sequence ID" value="MET3690684.1"/>
    <property type="molecule type" value="Genomic_DNA"/>
</dbReference>
<proteinExistence type="predicted"/>
<dbReference type="Pfam" id="PF00460">
    <property type="entry name" value="Flg_bb_rod"/>
    <property type="match status" value="1"/>
</dbReference>
<organism evidence="3 4">
    <name type="scientific">Methylobacterium goesingense</name>
    <dbReference type="NCBI Taxonomy" id="243690"/>
    <lineage>
        <taxon>Bacteria</taxon>
        <taxon>Pseudomonadati</taxon>
        <taxon>Pseudomonadota</taxon>
        <taxon>Alphaproteobacteria</taxon>
        <taxon>Hyphomicrobiales</taxon>
        <taxon>Methylobacteriaceae</taxon>
        <taxon>Methylobacterium</taxon>
    </lineage>
</organism>
<dbReference type="NCBIfam" id="NF004653">
    <property type="entry name" value="PRK06003.1"/>
    <property type="match status" value="1"/>
</dbReference>
<evidence type="ECO:0000313" key="4">
    <source>
        <dbReference type="Proteomes" id="UP001549145"/>
    </source>
</evidence>
<dbReference type="Proteomes" id="UP001549145">
    <property type="component" value="Unassembled WGS sequence"/>
</dbReference>
<comment type="caution">
    <text evidence="3">The sequence shown here is derived from an EMBL/GenBank/DDBJ whole genome shotgun (WGS) entry which is preliminary data.</text>
</comment>
<gene>
    <name evidence="3" type="ORF">ABID43_000203</name>
</gene>
<keyword evidence="3" id="KW-0966">Cell projection</keyword>
<accession>A0ABV2KYN7</accession>